<name>A0AAD6K4V5_9ROSI</name>
<accession>A0AAD6K4V5</accession>
<comment type="caution">
    <text evidence="2">The sequence shown here is derived from an EMBL/GenBank/DDBJ whole genome shotgun (WGS) entry which is preliminary data.</text>
</comment>
<protein>
    <submittedName>
        <fullName evidence="2">Uncharacterized protein</fullName>
    </submittedName>
</protein>
<keyword evidence="3" id="KW-1185">Reference proteome</keyword>
<dbReference type="Proteomes" id="UP001162972">
    <property type="component" value="Chromosome 11"/>
</dbReference>
<sequence length="83" mass="9183">MLKTFLSYDSGPRDSTPSFQCRGDRQGRVDERIDGELLLLNGAAFLSSATLNKAVSQSLLNETHVYTEDNTRFLHGHGVANKN</sequence>
<evidence type="ECO:0000313" key="3">
    <source>
        <dbReference type="Proteomes" id="UP001162972"/>
    </source>
</evidence>
<evidence type="ECO:0000256" key="1">
    <source>
        <dbReference type="SAM" id="MobiDB-lite"/>
    </source>
</evidence>
<dbReference type="EMBL" id="JAPFFJ010000011">
    <property type="protein sequence ID" value="KAJ6416930.1"/>
    <property type="molecule type" value="Genomic_DNA"/>
</dbReference>
<organism evidence="2 3">
    <name type="scientific">Salix udensis</name>
    <dbReference type="NCBI Taxonomy" id="889485"/>
    <lineage>
        <taxon>Eukaryota</taxon>
        <taxon>Viridiplantae</taxon>
        <taxon>Streptophyta</taxon>
        <taxon>Embryophyta</taxon>
        <taxon>Tracheophyta</taxon>
        <taxon>Spermatophyta</taxon>
        <taxon>Magnoliopsida</taxon>
        <taxon>eudicotyledons</taxon>
        <taxon>Gunneridae</taxon>
        <taxon>Pentapetalae</taxon>
        <taxon>rosids</taxon>
        <taxon>fabids</taxon>
        <taxon>Malpighiales</taxon>
        <taxon>Salicaceae</taxon>
        <taxon>Saliceae</taxon>
        <taxon>Salix</taxon>
    </lineage>
</organism>
<gene>
    <name evidence="2" type="ORF">OIU84_002753</name>
</gene>
<proteinExistence type="predicted"/>
<dbReference type="AlphaFoldDB" id="A0AAD6K4V5"/>
<evidence type="ECO:0000313" key="2">
    <source>
        <dbReference type="EMBL" id="KAJ6416930.1"/>
    </source>
</evidence>
<reference evidence="2 3" key="1">
    <citation type="journal article" date="2023" name="Int. J. Mol. Sci.">
        <title>De Novo Assembly and Annotation of 11 Diverse Shrub Willow (Salix) Genomes Reveals Novel Gene Organization in Sex-Linked Regions.</title>
        <authorList>
            <person name="Hyden B."/>
            <person name="Feng K."/>
            <person name="Yates T.B."/>
            <person name="Jawdy S."/>
            <person name="Cereghino C."/>
            <person name="Smart L.B."/>
            <person name="Muchero W."/>
        </authorList>
    </citation>
    <scope>NUCLEOTIDE SEQUENCE [LARGE SCALE GENOMIC DNA]</scope>
    <source>
        <tissue evidence="2">Shoot tip</tissue>
    </source>
</reference>
<feature type="region of interest" description="Disordered" evidence="1">
    <location>
        <begin position="1"/>
        <end position="24"/>
    </location>
</feature>